<reference evidence="2 3" key="1">
    <citation type="submission" date="2021-06" db="EMBL/GenBank/DDBJ databases">
        <title>Caerostris extrusa draft genome.</title>
        <authorList>
            <person name="Kono N."/>
            <person name="Arakawa K."/>
        </authorList>
    </citation>
    <scope>NUCLEOTIDE SEQUENCE [LARGE SCALE GENOMIC DNA]</scope>
</reference>
<dbReference type="AlphaFoldDB" id="A0AAV4YAW4"/>
<keyword evidence="1" id="KW-0472">Membrane</keyword>
<keyword evidence="1" id="KW-1133">Transmembrane helix</keyword>
<accession>A0AAV4YAW4</accession>
<feature type="transmembrane region" description="Helical" evidence="1">
    <location>
        <begin position="43"/>
        <end position="66"/>
    </location>
</feature>
<dbReference type="Proteomes" id="UP001054945">
    <property type="component" value="Unassembled WGS sequence"/>
</dbReference>
<proteinExistence type="predicted"/>
<keyword evidence="3" id="KW-1185">Reference proteome</keyword>
<organism evidence="2 3">
    <name type="scientific">Caerostris extrusa</name>
    <name type="common">Bark spider</name>
    <name type="synonym">Caerostris bankana</name>
    <dbReference type="NCBI Taxonomy" id="172846"/>
    <lineage>
        <taxon>Eukaryota</taxon>
        <taxon>Metazoa</taxon>
        <taxon>Ecdysozoa</taxon>
        <taxon>Arthropoda</taxon>
        <taxon>Chelicerata</taxon>
        <taxon>Arachnida</taxon>
        <taxon>Araneae</taxon>
        <taxon>Araneomorphae</taxon>
        <taxon>Entelegynae</taxon>
        <taxon>Araneoidea</taxon>
        <taxon>Araneidae</taxon>
        <taxon>Caerostris</taxon>
    </lineage>
</organism>
<evidence type="ECO:0000313" key="3">
    <source>
        <dbReference type="Proteomes" id="UP001054945"/>
    </source>
</evidence>
<name>A0AAV4YAW4_CAEEX</name>
<comment type="caution">
    <text evidence="2">The sequence shown here is derived from an EMBL/GenBank/DDBJ whole genome shotgun (WGS) entry which is preliminary data.</text>
</comment>
<protein>
    <submittedName>
        <fullName evidence="2">Uncharacterized protein</fullName>
    </submittedName>
</protein>
<evidence type="ECO:0000313" key="2">
    <source>
        <dbReference type="EMBL" id="GIZ03536.1"/>
    </source>
</evidence>
<keyword evidence="1" id="KW-0812">Transmembrane</keyword>
<gene>
    <name evidence="2" type="ORF">CEXT_500061</name>
</gene>
<sequence length="97" mass="10982">MCGGQTKLNLLTHILYRLTDGDSKTSRGFASILWDREKSDANGALMCWWALRLLILLTLGILYRWTDGTLEQVKGMALRFSGPRKYDVYGSDVLMGH</sequence>
<dbReference type="EMBL" id="BPLR01018966">
    <property type="protein sequence ID" value="GIZ03536.1"/>
    <property type="molecule type" value="Genomic_DNA"/>
</dbReference>
<evidence type="ECO:0000256" key="1">
    <source>
        <dbReference type="SAM" id="Phobius"/>
    </source>
</evidence>